<dbReference type="SUPFAM" id="SSF50118">
    <property type="entry name" value="Cell growth inhibitor/plasmid maintenance toxic component"/>
    <property type="match status" value="1"/>
</dbReference>
<feature type="domain" description="DUF1918" evidence="1">
    <location>
        <begin position="1"/>
        <end position="58"/>
    </location>
</feature>
<dbReference type="Pfam" id="PF08940">
    <property type="entry name" value="DUF1918"/>
    <property type="match status" value="1"/>
</dbReference>
<evidence type="ECO:0000313" key="3">
    <source>
        <dbReference type="Proteomes" id="UP000702209"/>
    </source>
</evidence>
<dbReference type="Proteomes" id="UP000702209">
    <property type="component" value="Unassembled WGS sequence"/>
</dbReference>
<organism evidence="2 3">
    <name type="scientific">Nocardia amamiensis</name>
    <dbReference type="NCBI Taxonomy" id="404578"/>
    <lineage>
        <taxon>Bacteria</taxon>
        <taxon>Bacillati</taxon>
        <taxon>Actinomycetota</taxon>
        <taxon>Actinomycetes</taxon>
        <taxon>Mycobacteriales</taxon>
        <taxon>Nocardiaceae</taxon>
        <taxon>Nocardia</taxon>
    </lineage>
</organism>
<comment type="caution">
    <text evidence="2">The sequence shown here is derived from an EMBL/GenBank/DDBJ whole genome shotgun (WGS) entry which is preliminary data.</text>
</comment>
<gene>
    <name evidence="2" type="ORF">IU459_27875</name>
</gene>
<dbReference type="InterPro" id="IPR015035">
    <property type="entry name" value="DUF1918"/>
</dbReference>
<reference evidence="2 3" key="1">
    <citation type="submission" date="2020-10" db="EMBL/GenBank/DDBJ databases">
        <title>Identification of Nocardia species via Next-generation sequencing and recognition of intraspecies genetic diversity.</title>
        <authorList>
            <person name="Li P."/>
            <person name="Li P."/>
            <person name="Lu B."/>
        </authorList>
    </citation>
    <scope>NUCLEOTIDE SEQUENCE [LARGE SCALE GENOMIC DNA]</scope>
    <source>
        <strain evidence="2 3">BJ06-0157</strain>
    </source>
</reference>
<protein>
    <submittedName>
        <fullName evidence="2">DUF1918 domain-containing protein</fullName>
    </submittedName>
</protein>
<name>A0ABS0CY94_9NOCA</name>
<keyword evidence="3" id="KW-1185">Reference proteome</keyword>
<sequence>MQAKAGDWLIVEGRSVGGTVRHGLIEEVHGKDGAPPYLVHWTDTGHRALTFPGPDAHVVTSDELRAQEEVAAAYFSSRHYRSSEGASESAES</sequence>
<dbReference type="RefSeq" id="WP_195132550.1">
    <property type="nucleotide sequence ID" value="NZ_JADLQX010000025.1"/>
</dbReference>
<accession>A0ABS0CY94</accession>
<evidence type="ECO:0000313" key="2">
    <source>
        <dbReference type="EMBL" id="MBF6301331.1"/>
    </source>
</evidence>
<evidence type="ECO:0000259" key="1">
    <source>
        <dbReference type="Pfam" id="PF08940"/>
    </source>
</evidence>
<dbReference type="Gene3D" id="2.30.30.440">
    <property type="entry name" value="Domain of unknown function DUF1918"/>
    <property type="match status" value="1"/>
</dbReference>
<proteinExistence type="predicted"/>
<dbReference type="EMBL" id="JADLQX010000025">
    <property type="protein sequence ID" value="MBF6301331.1"/>
    <property type="molecule type" value="Genomic_DNA"/>
</dbReference>